<dbReference type="GO" id="GO:0016787">
    <property type="term" value="F:hydrolase activity"/>
    <property type="evidence" value="ECO:0007669"/>
    <property type="project" value="UniProtKB-KW"/>
</dbReference>
<name>A0A545TN73_9GAMM</name>
<dbReference type="GO" id="GO:0005886">
    <property type="term" value="C:plasma membrane"/>
    <property type="evidence" value="ECO:0007669"/>
    <property type="project" value="TreeGrafter"/>
</dbReference>
<evidence type="ECO:0000259" key="2">
    <source>
        <dbReference type="Pfam" id="PF01578"/>
    </source>
</evidence>
<keyword evidence="1" id="KW-1133">Transmembrane helix</keyword>
<feature type="transmembrane region" description="Helical" evidence="1">
    <location>
        <begin position="239"/>
        <end position="260"/>
    </location>
</feature>
<dbReference type="PANTHER" id="PTHR38034:SF1">
    <property type="entry name" value="INNER MEMBRANE PROTEIN YPJD"/>
    <property type="match status" value="1"/>
</dbReference>
<evidence type="ECO:0000313" key="4">
    <source>
        <dbReference type="Proteomes" id="UP000319732"/>
    </source>
</evidence>
<sequence length="265" mass="29356">MLTLAFNAAAIALYLAASGYLISQLLSKQAAAISWLRSFALSALVFHGMGVFSIIFSPEGYNLGFLKVSSMIFWVINLLVLASSLKKPLHNLFVFLFPLSALSVGVSLFSTSPITPYGAIGIEIVTHIFLSFLAYSLLTIATLQALLLAYQNYQLRHKHPMGMTRVLPPLQTMETLLFELLWAGELLLTLSILTGFLFLEDLFAQHLVHKTAFSLLAWAIYAILLWGRHRSGWRGTQAVRWTLGGFVALMLAYFGTKLVLEIILA</sequence>
<evidence type="ECO:0000256" key="1">
    <source>
        <dbReference type="SAM" id="Phobius"/>
    </source>
</evidence>
<proteinExistence type="predicted"/>
<comment type="caution">
    <text evidence="3">The sequence shown here is derived from an EMBL/GenBank/DDBJ whole genome shotgun (WGS) entry which is preliminary data.</text>
</comment>
<dbReference type="InterPro" id="IPR002541">
    <property type="entry name" value="Cyt_c_assembly"/>
</dbReference>
<dbReference type="AlphaFoldDB" id="A0A545TN73"/>
<keyword evidence="1" id="KW-0812">Transmembrane</keyword>
<feature type="transmembrane region" description="Helical" evidence="1">
    <location>
        <begin position="6"/>
        <end position="23"/>
    </location>
</feature>
<reference evidence="3 4" key="1">
    <citation type="submission" date="2019-06" db="EMBL/GenBank/DDBJ databases">
        <title>Whole genome sequence for Cellvibrionaceae sp. R142.</title>
        <authorList>
            <person name="Wang G."/>
        </authorList>
    </citation>
    <scope>NUCLEOTIDE SEQUENCE [LARGE SCALE GENOMIC DNA]</scope>
    <source>
        <strain evidence="3 4">R142</strain>
    </source>
</reference>
<protein>
    <submittedName>
        <fullName evidence="3">Phosphohydrolase</fullName>
    </submittedName>
</protein>
<dbReference type="PANTHER" id="PTHR38034">
    <property type="entry name" value="INNER MEMBRANE PROTEIN YPJD"/>
    <property type="match status" value="1"/>
</dbReference>
<keyword evidence="4" id="KW-1185">Reference proteome</keyword>
<dbReference type="EMBL" id="VHSG01000012">
    <property type="protein sequence ID" value="TQV78677.1"/>
    <property type="molecule type" value="Genomic_DNA"/>
</dbReference>
<feature type="transmembrane region" description="Helical" evidence="1">
    <location>
        <begin position="92"/>
        <end position="112"/>
    </location>
</feature>
<feature type="domain" description="Cytochrome c assembly protein" evidence="2">
    <location>
        <begin position="37"/>
        <end position="263"/>
    </location>
</feature>
<dbReference type="GO" id="GO:0017004">
    <property type="term" value="P:cytochrome complex assembly"/>
    <property type="evidence" value="ECO:0007669"/>
    <property type="project" value="InterPro"/>
</dbReference>
<organism evidence="3 4">
    <name type="scientific">Exilibacterium tricleocarpae</name>
    <dbReference type="NCBI Taxonomy" id="2591008"/>
    <lineage>
        <taxon>Bacteria</taxon>
        <taxon>Pseudomonadati</taxon>
        <taxon>Pseudomonadota</taxon>
        <taxon>Gammaproteobacteria</taxon>
        <taxon>Cellvibrionales</taxon>
        <taxon>Cellvibrionaceae</taxon>
        <taxon>Exilibacterium</taxon>
    </lineage>
</organism>
<dbReference type="Proteomes" id="UP000319732">
    <property type="component" value="Unassembled WGS sequence"/>
</dbReference>
<gene>
    <name evidence="3" type="ORF">FKG94_11650</name>
</gene>
<accession>A0A545TN73</accession>
<feature type="transmembrane region" description="Helical" evidence="1">
    <location>
        <begin position="124"/>
        <end position="150"/>
    </location>
</feature>
<evidence type="ECO:0000313" key="3">
    <source>
        <dbReference type="EMBL" id="TQV78677.1"/>
    </source>
</evidence>
<keyword evidence="1" id="KW-0472">Membrane</keyword>
<dbReference type="RefSeq" id="WP_142904445.1">
    <property type="nucleotide sequence ID" value="NZ_ML660093.1"/>
</dbReference>
<feature type="transmembrane region" description="Helical" evidence="1">
    <location>
        <begin position="35"/>
        <end position="56"/>
    </location>
</feature>
<keyword evidence="3" id="KW-0378">Hydrolase</keyword>
<dbReference type="OrthoDB" id="9780793at2"/>
<dbReference type="GO" id="GO:0020037">
    <property type="term" value="F:heme binding"/>
    <property type="evidence" value="ECO:0007669"/>
    <property type="project" value="InterPro"/>
</dbReference>
<dbReference type="Pfam" id="PF01578">
    <property type="entry name" value="Cytochrom_C_asm"/>
    <property type="match status" value="1"/>
</dbReference>
<dbReference type="InterPro" id="IPR052372">
    <property type="entry name" value="YpjD/HemX"/>
</dbReference>
<feature type="transmembrane region" description="Helical" evidence="1">
    <location>
        <begin position="211"/>
        <end position="227"/>
    </location>
</feature>
<feature type="transmembrane region" description="Helical" evidence="1">
    <location>
        <begin position="68"/>
        <end position="85"/>
    </location>
</feature>
<feature type="transmembrane region" description="Helical" evidence="1">
    <location>
        <begin position="180"/>
        <end position="199"/>
    </location>
</feature>